<evidence type="ECO:0000313" key="2">
    <source>
        <dbReference type="EMBL" id="GFO03229.1"/>
    </source>
</evidence>
<dbReference type="InterPro" id="IPR042453">
    <property type="entry name" value="WDR53"/>
</dbReference>
<comment type="caution">
    <text evidence="2">The sequence shown here is derived from an EMBL/GenBank/DDBJ whole genome shotgun (WGS) entry which is preliminary data.</text>
</comment>
<dbReference type="PANTHER" id="PTHR44666:SF1">
    <property type="entry name" value="WD REPEAT-CONTAINING PROTEIN 53"/>
    <property type="match status" value="1"/>
</dbReference>
<dbReference type="InterPro" id="IPR015943">
    <property type="entry name" value="WD40/YVTN_repeat-like_dom_sf"/>
</dbReference>
<sequence length="350" mass="38721">MCSMKLSGGHSAAVLTLDVHPNTHQLLSGGEDGALCLWSNDGRLADKFVRPGSECTSVIFSKEKPGLIFAAFAEEVLVLDKQRFREPVFAFKSNQDEVNQVVLDCKEEFLAACDDSGEIKVYGLQDRKVFKTLRYRHTNICTTAIFRPNRRWEIFSGGLDCRLVQWDFSKPKCLHQLNMQEIHGTSGDESYMLNPPFIHHISASPDCSRYALGLENGRIPILDGKGKNLQPQYALHAHGQGVSQVHFVTDSSVISAGNDCCVIQWDLSRAENAQPPLDDASGDGISMEGMSPEEQRCAAITSACKEHTFQHSNKINWMAISGNKEGSSDMTAHRLFVADQTSEITVLNLT</sequence>
<reference evidence="2 3" key="1">
    <citation type="journal article" date="2021" name="Elife">
        <title>Chloroplast acquisition without the gene transfer in kleptoplastic sea slugs, Plakobranchus ocellatus.</title>
        <authorList>
            <person name="Maeda T."/>
            <person name="Takahashi S."/>
            <person name="Yoshida T."/>
            <person name="Shimamura S."/>
            <person name="Takaki Y."/>
            <person name="Nagai Y."/>
            <person name="Toyoda A."/>
            <person name="Suzuki Y."/>
            <person name="Arimoto A."/>
            <person name="Ishii H."/>
            <person name="Satoh N."/>
            <person name="Nishiyama T."/>
            <person name="Hasebe M."/>
            <person name="Maruyama T."/>
            <person name="Minagawa J."/>
            <person name="Obokata J."/>
            <person name="Shigenobu S."/>
        </authorList>
    </citation>
    <scope>NUCLEOTIDE SEQUENCE [LARGE SCALE GENOMIC DNA]</scope>
</reference>
<dbReference type="Pfam" id="PF00400">
    <property type="entry name" value="WD40"/>
    <property type="match status" value="3"/>
</dbReference>
<feature type="repeat" description="WD" evidence="1">
    <location>
        <begin position="7"/>
        <end position="39"/>
    </location>
</feature>
<keyword evidence="1" id="KW-0853">WD repeat</keyword>
<dbReference type="InterPro" id="IPR036322">
    <property type="entry name" value="WD40_repeat_dom_sf"/>
</dbReference>
<proteinExistence type="predicted"/>
<dbReference type="Gene3D" id="2.130.10.10">
    <property type="entry name" value="YVTN repeat-like/Quinoprotein amine dehydrogenase"/>
    <property type="match status" value="3"/>
</dbReference>
<dbReference type="PROSITE" id="PS50294">
    <property type="entry name" value="WD_REPEATS_REGION"/>
    <property type="match status" value="1"/>
</dbReference>
<name>A0AAV4A6A0_9GAST</name>
<dbReference type="Proteomes" id="UP000735302">
    <property type="component" value="Unassembled WGS sequence"/>
</dbReference>
<dbReference type="SMART" id="SM00320">
    <property type="entry name" value="WD40"/>
    <property type="match status" value="5"/>
</dbReference>
<dbReference type="SUPFAM" id="SSF50978">
    <property type="entry name" value="WD40 repeat-like"/>
    <property type="match status" value="1"/>
</dbReference>
<organism evidence="2 3">
    <name type="scientific">Plakobranchus ocellatus</name>
    <dbReference type="NCBI Taxonomy" id="259542"/>
    <lineage>
        <taxon>Eukaryota</taxon>
        <taxon>Metazoa</taxon>
        <taxon>Spiralia</taxon>
        <taxon>Lophotrochozoa</taxon>
        <taxon>Mollusca</taxon>
        <taxon>Gastropoda</taxon>
        <taxon>Heterobranchia</taxon>
        <taxon>Euthyneura</taxon>
        <taxon>Panpulmonata</taxon>
        <taxon>Sacoglossa</taxon>
        <taxon>Placobranchoidea</taxon>
        <taxon>Plakobranchidae</taxon>
        <taxon>Plakobranchus</taxon>
    </lineage>
</organism>
<protein>
    <submittedName>
        <fullName evidence="2">WD repeat-containing protein 53</fullName>
    </submittedName>
</protein>
<dbReference type="PANTHER" id="PTHR44666">
    <property type="entry name" value="WD REPEAT-CONTAINING PROTEIN 53"/>
    <property type="match status" value="1"/>
</dbReference>
<evidence type="ECO:0000256" key="1">
    <source>
        <dbReference type="PROSITE-ProRule" id="PRU00221"/>
    </source>
</evidence>
<dbReference type="PROSITE" id="PS50082">
    <property type="entry name" value="WD_REPEATS_2"/>
    <property type="match status" value="1"/>
</dbReference>
<evidence type="ECO:0000313" key="3">
    <source>
        <dbReference type="Proteomes" id="UP000735302"/>
    </source>
</evidence>
<dbReference type="InterPro" id="IPR001680">
    <property type="entry name" value="WD40_rpt"/>
</dbReference>
<keyword evidence="3" id="KW-1185">Reference proteome</keyword>
<dbReference type="AlphaFoldDB" id="A0AAV4A6A0"/>
<gene>
    <name evidence="2" type="ORF">PoB_002973400</name>
</gene>
<accession>A0AAV4A6A0</accession>
<dbReference type="EMBL" id="BLXT01003724">
    <property type="protein sequence ID" value="GFO03229.1"/>
    <property type="molecule type" value="Genomic_DNA"/>
</dbReference>